<reference evidence="3 4" key="1">
    <citation type="journal article" date="2015" name="Genome Announc.">
        <title>Expanding the biotechnology potential of lactobacilli through comparative genomics of 213 strains and associated genera.</title>
        <authorList>
            <person name="Sun Z."/>
            <person name="Harris H.M."/>
            <person name="McCann A."/>
            <person name="Guo C."/>
            <person name="Argimon S."/>
            <person name="Zhang W."/>
            <person name="Yang X."/>
            <person name="Jeffery I.B."/>
            <person name="Cooney J.C."/>
            <person name="Kagawa T.F."/>
            <person name="Liu W."/>
            <person name="Song Y."/>
            <person name="Salvetti E."/>
            <person name="Wrobel A."/>
            <person name="Rasinkangas P."/>
            <person name="Parkhill J."/>
            <person name="Rea M.C."/>
            <person name="O'Sullivan O."/>
            <person name="Ritari J."/>
            <person name="Douillard F.P."/>
            <person name="Paul Ross R."/>
            <person name="Yang R."/>
            <person name="Briner A.E."/>
            <person name="Felis G.E."/>
            <person name="de Vos W.M."/>
            <person name="Barrangou R."/>
            <person name="Klaenhammer T.R."/>
            <person name="Caufield P.W."/>
            <person name="Cui Y."/>
            <person name="Zhang H."/>
            <person name="O'Toole P.W."/>
        </authorList>
    </citation>
    <scope>NUCLEOTIDE SEQUENCE [LARGE SCALE GENOMIC DNA]</scope>
    <source>
        <strain evidence="3 4">DSM 16982</strain>
    </source>
</reference>
<feature type="chain" id="PRO_5006412761" evidence="2">
    <location>
        <begin position="27"/>
        <end position="322"/>
    </location>
</feature>
<dbReference type="GO" id="GO:0009446">
    <property type="term" value="P:putrescine biosynthetic process"/>
    <property type="evidence" value="ECO:0007669"/>
    <property type="project" value="InterPro"/>
</dbReference>
<dbReference type="GO" id="GO:0004668">
    <property type="term" value="F:protein-arginine deiminase activity"/>
    <property type="evidence" value="ECO:0007669"/>
    <property type="project" value="InterPro"/>
</dbReference>
<dbReference type="AlphaFoldDB" id="A0A0R1WK58"/>
<dbReference type="Pfam" id="PF04371">
    <property type="entry name" value="PAD_porph"/>
    <property type="match status" value="1"/>
</dbReference>
<comment type="caution">
    <text evidence="3">The sequence shown here is derived from an EMBL/GenBank/DDBJ whole genome shotgun (WGS) entry which is preliminary data.</text>
</comment>
<gene>
    <name evidence="3" type="ORF">FD31_GL001883</name>
</gene>
<sequence>MTMKKTIIATVLALLTVFETSNSVSAQTIYTSLPDPEDKYYQPFKDSLKYFNQSLQRNAVSEDKFFTLADQEENFKTKNFYYPDIWLRDVAPVVTTRLVKFQYAPNYLKPKDSHYLNGRFNKFLKSRYRYSKSSLILDGGNLQWNGDQTVILTNQVYHDNPDWSKQEIVEELQDKLNIKHVIIISKEPGDVLGHSDGMVKFISSHKLFINDFSYEPGFLKQIEHQIRKQDPEMKFVVLPSAYTSKGQYDKKIASAKGLYINMLETKQAIYFPMYGLKSDKKVMQLVAAQTNKKIIPINVGKISTLGGSIHCLTFDVPDRFAK</sequence>
<dbReference type="Proteomes" id="UP000051302">
    <property type="component" value="Unassembled WGS sequence"/>
</dbReference>
<evidence type="ECO:0000313" key="4">
    <source>
        <dbReference type="Proteomes" id="UP000051302"/>
    </source>
</evidence>
<dbReference type="PANTHER" id="PTHR31377">
    <property type="entry name" value="AGMATINE DEIMINASE-RELATED"/>
    <property type="match status" value="1"/>
</dbReference>
<dbReference type="SUPFAM" id="SSF55909">
    <property type="entry name" value="Pentein"/>
    <property type="match status" value="1"/>
</dbReference>
<keyword evidence="2" id="KW-0732">Signal</keyword>
<dbReference type="Gene3D" id="3.75.10.10">
    <property type="entry name" value="L-arginine/glycine Amidinotransferase, Chain A"/>
    <property type="match status" value="1"/>
</dbReference>
<evidence type="ECO:0000313" key="3">
    <source>
        <dbReference type="EMBL" id="KRM18081.1"/>
    </source>
</evidence>
<evidence type="ECO:0000256" key="2">
    <source>
        <dbReference type="SAM" id="SignalP"/>
    </source>
</evidence>
<feature type="signal peptide" evidence="2">
    <location>
        <begin position="1"/>
        <end position="26"/>
    </location>
</feature>
<name>A0A0R1WK58_9LACO</name>
<proteinExistence type="predicted"/>
<accession>A0A0R1WK58</accession>
<organism evidence="3 4">
    <name type="scientific">Companilactobacillus nantensis DSM 16982</name>
    <dbReference type="NCBI Taxonomy" id="1423774"/>
    <lineage>
        <taxon>Bacteria</taxon>
        <taxon>Bacillati</taxon>
        <taxon>Bacillota</taxon>
        <taxon>Bacilli</taxon>
        <taxon>Lactobacillales</taxon>
        <taxon>Lactobacillaceae</taxon>
        <taxon>Companilactobacillus</taxon>
    </lineage>
</organism>
<evidence type="ECO:0000256" key="1">
    <source>
        <dbReference type="ARBA" id="ARBA00022801"/>
    </source>
</evidence>
<dbReference type="EMBL" id="AZFV01000004">
    <property type="protein sequence ID" value="KRM18081.1"/>
    <property type="molecule type" value="Genomic_DNA"/>
</dbReference>
<protein>
    <submittedName>
        <fullName evidence="3">Peptidyl-arginine deiminase</fullName>
    </submittedName>
</protein>
<keyword evidence="4" id="KW-1185">Reference proteome</keyword>
<dbReference type="InterPro" id="IPR007466">
    <property type="entry name" value="Peptidyl-Arg-deiminase_porph"/>
</dbReference>
<dbReference type="STRING" id="1423774.FD31_GL001883"/>
<keyword evidence="1" id="KW-0378">Hydrolase</keyword>
<dbReference type="PANTHER" id="PTHR31377:SF0">
    <property type="entry name" value="AGMATINE DEIMINASE-RELATED"/>
    <property type="match status" value="1"/>
</dbReference>
<dbReference type="PATRIC" id="fig|1423774.3.peg.1957"/>